<dbReference type="RefSeq" id="WP_326836336.1">
    <property type="nucleotide sequence ID" value="NZ_CP142149.1"/>
</dbReference>
<dbReference type="PANTHER" id="PTHR43245">
    <property type="entry name" value="BIFUNCTIONAL POLYMYXIN RESISTANCE PROTEIN ARNA"/>
    <property type="match status" value="1"/>
</dbReference>
<dbReference type="InterPro" id="IPR036291">
    <property type="entry name" value="NAD(P)-bd_dom_sf"/>
</dbReference>
<dbReference type="SUPFAM" id="SSF51735">
    <property type="entry name" value="NAD(P)-binding Rossmann-fold domains"/>
    <property type="match status" value="1"/>
</dbReference>
<dbReference type="Gene3D" id="3.40.50.720">
    <property type="entry name" value="NAD(P)-binding Rossmann-like Domain"/>
    <property type="match status" value="1"/>
</dbReference>
<evidence type="ECO:0000313" key="2">
    <source>
        <dbReference type="EMBL" id="WSE33538.1"/>
    </source>
</evidence>
<dbReference type="InterPro" id="IPR050177">
    <property type="entry name" value="Lipid_A_modif_metabolic_enz"/>
</dbReference>
<dbReference type="PANTHER" id="PTHR43245:SF55">
    <property type="entry name" value="NAD(P)-BINDING DOMAIN-CONTAINING PROTEIN"/>
    <property type="match status" value="1"/>
</dbReference>
<reference evidence="2 3" key="1">
    <citation type="journal article" date="2015" name="Int. J. Syst. Evol. Microbiol.">
        <title>Amycolatopsis rhabdoformis sp. nov., an actinomycete isolated from a tropical forest soil.</title>
        <authorList>
            <person name="Souza W.R."/>
            <person name="Silva R.E."/>
            <person name="Goodfellow M."/>
            <person name="Busarakam K."/>
            <person name="Figueiro F.S."/>
            <person name="Ferreira D."/>
            <person name="Rodrigues-Filho E."/>
            <person name="Moraes L.A.B."/>
            <person name="Zucchi T.D."/>
        </authorList>
    </citation>
    <scope>NUCLEOTIDE SEQUENCE [LARGE SCALE GENOMIC DNA]</scope>
    <source>
        <strain evidence="2 3">NCIMB 14900</strain>
    </source>
</reference>
<feature type="domain" description="NAD-dependent epimerase/dehydratase" evidence="1">
    <location>
        <begin position="3"/>
        <end position="155"/>
    </location>
</feature>
<gene>
    <name evidence="2" type="ORF">VSH64_15725</name>
</gene>
<keyword evidence="3" id="KW-1185">Reference proteome</keyword>
<dbReference type="Pfam" id="PF01370">
    <property type="entry name" value="Epimerase"/>
    <property type="match status" value="1"/>
</dbReference>
<sequence length="275" mass="29373">MRVLLTGDQGLLGQAVRAELEASGHDVRGFDLAAGQDVRDAEAVADAAQGHEVIVHLAGLPGDREERPDQVMAVNLLGTWNVLLAARRAGVGRVVYCSSGKALGMLERDPEYLPVDDSHPGRPSRPYALSKWLAEEMCEAFTHETGIATLCLRPVFVADEPAWRSLVEAEELPPARGTSWHLGAVVDVRDVAAAFAAAVGCADPGHARLLLCADEVASDRPVVEVARAHLPAVAWRTGAPGRDGRSALVDCAAAREVLGWQPKFGWRDRGGYLTP</sequence>
<evidence type="ECO:0000259" key="1">
    <source>
        <dbReference type="Pfam" id="PF01370"/>
    </source>
</evidence>
<name>A0ABZ1IHB7_9PSEU</name>
<protein>
    <submittedName>
        <fullName evidence="2">NAD(P)-dependent oxidoreductase</fullName>
    </submittedName>
</protein>
<proteinExistence type="predicted"/>
<dbReference type="Proteomes" id="UP001330812">
    <property type="component" value="Chromosome"/>
</dbReference>
<dbReference type="EMBL" id="CP142149">
    <property type="protein sequence ID" value="WSE33538.1"/>
    <property type="molecule type" value="Genomic_DNA"/>
</dbReference>
<accession>A0ABZ1IHB7</accession>
<evidence type="ECO:0000313" key="3">
    <source>
        <dbReference type="Proteomes" id="UP001330812"/>
    </source>
</evidence>
<organism evidence="2 3">
    <name type="scientific">Amycolatopsis rhabdoformis</name>
    <dbReference type="NCBI Taxonomy" id="1448059"/>
    <lineage>
        <taxon>Bacteria</taxon>
        <taxon>Bacillati</taxon>
        <taxon>Actinomycetota</taxon>
        <taxon>Actinomycetes</taxon>
        <taxon>Pseudonocardiales</taxon>
        <taxon>Pseudonocardiaceae</taxon>
        <taxon>Amycolatopsis</taxon>
    </lineage>
</organism>
<dbReference type="InterPro" id="IPR001509">
    <property type="entry name" value="Epimerase_deHydtase"/>
</dbReference>